<proteinExistence type="predicted"/>
<dbReference type="AlphaFoldDB" id="A0A9J6GJE3"/>
<feature type="domain" description="THAP-type" evidence="6">
    <location>
        <begin position="44"/>
        <end position="142"/>
    </location>
</feature>
<evidence type="ECO:0000256" key="5">
    <source>
        <dbReference type="PROSITE-ProRule" id="PRU00309"/>
    </source>
</evidence>
<dbReference type="OrthoDB" id="6490074at2759"/>
<dbReference type="Proteomes" id="UP000821853">
    <property type="component" value="Chromosome 5"/>
</dbReference>
<organism evidence="7 8">
    <name type="scientific">Haemaphysalis longicornis</name>
    <name type="common">Bush tick</name>
    <dbReference type="NCBI Taxonomy" id="44386"/>
    <lineage>
        <taxon>Eukaryota</taxon>
        <taxon>Metazoa</taxon>
        <taxon>Ecdysozoa</taxon>
        <taxon>Arthropoda</taxon>
        <taxon>Chelicerata</taxon>
        <taxon>Arachnida</taxon>
        <taxon>Acari</taxon>
        <taxon>Parasitiformes</taxon>
        <taxon>Ixodida</taxon>
        <taxon>Ixodoidea</taxon>
        <taxon>Ixodidae</taxon>
        <taxon>Haemaphysalinae</taxon>
        <taxon>Haemaphysalis</taxon>
    </lineage>
</organism>
<keyword evidence="8" id="KW-1185">Reference proteome</keyword>
<keyword evidence="1" id="KW-0479">Metal-binding</keyword>
<dbReference type="Pfam" id="PF05485">
    <property type="entry name" value="THAP"/>
    <property type="match status" value="1"/>
</dbReference>
<gene>
    <name evidence="7" type="ORF">HPB48_001056</name>
</gene>
<reference evidence="7 8" key="1">
    <citation type="journal article" date="2020" name="Cell">
        <title>Large-Scale Comparative Analyses of Tick Genomes Elucidate Their Genetic Diversity and Vector Capacities.</title>
        <authorList>
            <consortium name="Tick Genome and Microbiome Consortium (TIGMIC)"/>
            <person name="Jia N."/>
            <person name="Wang J."/>
            <person name="Shi W."/>
            <person name="Du L."/>
            <person name="Sun Y."/>
            <person name="Zhan W."/>
            <person name="Jiang J.F."/>
            <person name="Wang Q."/>
            <person name="Zhang B."/>
            <person name="Ji P."/>
            <person name="Bell-Sakyi L."/>
            <person name="Cui X.M."/>
            <person name="Yuan T.T."/>
            <person name="Jiang B.G."/>
            <person name="Yang W.F."/>
            <person name="Lam T.T."/>
            <person name="Chang Q.C."/>
            <person name="Ding S.J."/>
            <person name="Wang X.J."/>
            <person name="Zhu J.G."/>
            <person name="Ruan X.D."/>
            <person name="Zhao L."/>
            <person name="Wei J.T."/>
            <person name="Ye R.Z."/>
            <person name="Que T.C."/>
            <person name="Du C.H."/>
            <person name="Zhou Y.H."/>
            <person name="Cheng J.X."/>
            <person name="Dai P.F."/>
            <person name="Guo W.B."/>
            <person name="Han X.H."/>
            <person name="Huang E.J."/>
            <person name="Li L.F."/>
            <person name="Wei W."/>
            <person name="Gao Y.C."/>
            <person name="Liu J.Z."/>
            <person name="Shao H.Z."/>
            <person name="Wang X."/>
            <person name="Wang C.C."/>
            <person name="Yang T.C."/>
            <person name="Huo Q.B."/>
            <person name="Li W."/>
            <person name="Chen H.Y."/>
            <person name="Chen S.E."/>
            <person name="Zhou L.G."/>
            <person name="Ni X.B."/>
            <person name="Tian J.H."/>
            <person name="Sheng Y."/>
            <person name="Liu T."/>
            <person name="Pan Y.S."/>
            <person name="Xia L.Y."/>
            <person name="Li J."/>
            <person name="Zhao F."/>
            <person name="Cao W.C."/>
        </authorList>
    </citation>
    <scope>NUCLEOTIDE SEQUENCE [LARGE SCALE GENOMIC DNA]</scope>
    <source>
        <strain evidence="7">HaeL-2018</strain>
    </source>
</reference>
<evidence type="ECO:0000313" key="8">
    <source>
        <dbReference type="Proteomes" id="UP000821853"/>
    </source>
</evidence>
<dbReference type="OMA" id="MINEGQT"/>
<evidence type="ECO:0000256" key="3">
    <source>
        <dbReference type="ARBA" id="ARBA00022833"/>
    </source>
</evidence>
<sequence length="296" mass="33340">MSRGAHCVVVAIRHFEVRPVGVRCADAGQLESLPRSVSWLSEIVMVHCAIVGCNSRTQTKAQKQKSSKENPGFFKVPKVRRNECQKTQTLSEELRREWIARINRTGIAADPDKYRVCSRHFVSGSPSALFDRCNPDWSPTLHLGYATSEREGDRFRRMKERQARCRQESTNAPEDDAIGSDASAGAAASDLRACTHNVFIVLFIHRSLVPDRLTGSDIDKLQTEAVNIRNELATSEKNLAATRFTEDALREDNEKVAFYSGLPSFLSVLSLFTLMKDYVPNSHRNALTQFEEMMLF</sequence>
<dbReference type="EMBL" id="JABSTR010000007">
    <property type="protein sequence ID" value="KAH9374767.1"/>
    <property type="molecule type" value="Genomic_DNA"/>
</dbReference>
<dbReference type="VEuPathDB" id="VectorBase:HLOH_040484"/>
<evidence type="ECO:0000259" key="6">
    <source>
        <dbReference type="PROSITE" id="PS50950"/>
    </source>
</evidence>
<dbReference type="PANTHER" id="PTHR23080">
    <property type="entry name" value="THAP DOMAIN PROTEIN"/>
    <property type="match status" value="1"/>
</dbReference>
<dbReference type="SMART" id="SM00980">
    <property type="entry name" value="THAP"/>
    <property type="match status" value="1"/>
</dbReference>
<evidence type="ECO:0000313" key="7">
    <source>
        <dbReference type="EMBL" id="KAH9374767.1"/>
    </source>
</evidence>
<dbReference type="PANTHER" id="PTHR23080:SF63">
    <property type="entry name" value="TICK TRANSPOSON"/>
    <property type="match status" value="1"/>
</dbReference>
<evidence type="ECO:0000256" key="4">
    <source>
        <dbReference type="ARBA" id="ARBA00023125"/>
    </source>
</evidence>
<keyword evidence="3" id="KW-0862">Zinc</keyword>
<dbReference type="GO" id="GO:0008270">
    <property type="term" value="F:zinc ion binding"/>
    <property type="evidence" value="ECO:0007669"/>
    <property type="project" value="UniProtKB-KW"/>
</dbReference>
<keyword evidence="2 5" id="KW-0863">Zinc-finger</keyword>
<name>A0A9J6GJE3_HAELO</name>
<dbReference type="GO" id="GO:0003677">
    <property type="term" value="F:DNA binding"/>
    <property type="evidence" value="ECO:0007669"/>
    <property type="project" value="UniProtKB-UniRule"/>
</dbReference>
<accession>A0A9J6GJE3</accession>
<evidence type="ECO:0000256" key="1">
    <source>
        <dbReference type="ARBA" id="ARBA00022723"/>
    </source>
</evidence>
<dbReference type="SUPFAM" id="SSF57716">
    <property type="entry name" value="Glucocorticoid receptor-like (DNA-binding domain)"/>
    <property type="match status" value="1"/>
</dbReference>
<dbReference type="PROSITE" id="PS50950">
    <property type="entry name" value="ZF_THAP"/>
    <property type="match status" value="1"/>
</dbReference>
<evidence type="ECO:0000256" key="2">
    <source>
        <dbReference type="ARBA" id="ARBA00022771"/>
    </source>
</evidence>
<keyword evidence="4 5" id="KW-0238">DNA-binding</keyword>
<dbReference type="InterPro" id="IPR006612">
    <property type="entry name" value="THAP_Znf"/>
</dbReference>
<comment type="caution">
    <text evidence="7">The sequence shown here is derived from an EMBL/GenBank/DDBJ whole genome shotgun (WGS) entry which is preliminary data.</text>
</comment>
<protein>
    <recommendedName>
        <fullName evidence="6">THAP-type domain-containing protein</fullName>
    </recommendedName>
</protein>